<evidence type="ECO:0000259" key="7">
    <source>
        <dbReference type="PROSITE" id="PS50811"/>
    </source>
</evidence>
<keyword evidence="9" id="KW-1185">Reference proteome</keyword>
<evidence type="ECO:0000313" key="9">
    <source>
        <dbReference type="Proteomes" id="UP001151760"/>
    </source>
</evidence>
<dbReference type="InterPro" id="IPR036576">
    <property type="entry name" value="WRKY_dom_sf"/>
</dbReference>
<proteinExistence type="predicted"/>
<dbReference type="Gene3D" id="2.20.25.80">
    <property type="entry name" value="WRKY domain"/>
    <property type="match status" value="1"/>
</dbReference>
<feature type="non-terminal residue" evidence="8">
    <location>
        <position position="1"/>
    </location>
</feature>
<comment type="subcellular location">
    <subcellularLocation>
        <location evidence="1">Nucleus</location>
    </subcellularLocation>
</comment>
<dbReference type="Pfam" id="PF03106">
    <property type="entry name" value="WRKY"/>
    <property type="match status" value="1"/>
</dbReference>
<keyword evidence="3 8" id="KW-0238">DNA-binding</keyword>
<organism evidence="8 9">
    <name type="scientific">Tanacetum coccineum</name>
    <dbReference type="NCBI Taxonomy" id="301880"/>
    <lineage>
        <taxon>Eukaryota</taxon>
        <taxon>Viridiplantae</taxon>
        <taxon>Streptophyta</taxon>
        <taxon>Embryophyta</taxon>
        <taxon>Tracheophyta</taxon>
        <taxon>Spermatophyta</taxon>
        <taxon>Magnoliopsida</taxon>
        <taxon>eudicotyledons</taxon>
        <taxon>Gunneridae</taxon>
        <taxon>Pentapetalae</taxon>
        <taxon>asterids</taxon>
        <taxon>campanulids</taxon>
        <taxon>Asterales</taxon>
        <taxon>Asteraceae</taxon>
        <taxon>Asteroideae</taxon>
        <taxon>Anthemideae</taxon>
        <taxon>Anthemidinae</taxon>
        <taxon>Tanacetum</taxon>
    </lineage>
</organism>
<evidence type="ECO:0000256" key="1">
    <source>
        <dbReference type="ARBA" id="ARBA00004123"/>
    </source>
</evidence>
<dbReference type="SUPFAM" id="SSF118290">
    <property type="entry name" value="WRKY DNA-binding domain"/>
    <property type="match status" value="1"/>
</dbReference>
<dbReference type="PANTHER" id="PTHR32096:SF80">
    <property type="entry name" value="WRKY TRANSCRIPTION FACTOR 27-RELATED"/>
    <property type="match status" value="1"/>
</dbReference>
<sequence length="198" mass="21657">FVNMDDAWDLQAVVRSCTTRTAADVTAAVNATTVEDYDNGSYNLEVLASGNEDNTFLYQSTFGKSFSGGLEDVYKAGCGGTLPTAMATTSSMANVAIGLDGEGFVFVHEHQLPMLTDSHSFSLHAMESQSARPRKRKNQEKTVFQLTQEDLSNDLWAWRKYGQKPIKGSPFPRDMSGGERGGGRYYIDAPPPRLARGL</sequence>
<evidence type="ECO:0000256" key="5">
    <source>
        <dbReference type="ARBA" id="ARBA00023242"/>
    </source>
</evidence>
<dbReference type="InterPro" id="IPR003657">
    <property type="entry name" value="WRKY_dom"/>
</dbReference>
<keyword evidence="2" id="KW-0805">Transcription regulation</keyword>
<accession>A0ABQ5AAL0</accession>
<keyword evidence="4" id="KW-0804">Transcription</keyword>
<dbReference type="PANTHER" id="PTHR32096">
    <property type="entry name" value="WRKY TRANSCRIPTION FACTOR 30-RELATED-RELATED"/>
    <property type="match status" value="1"/>
</dbReference>
<feature type="domain" description="WRKY" evidence="7">
    <location>
        <begin position="147"/>
        <end position="173"/>
    </location>
</feature>
<gene>
    <name evidence="8" type="ORF">Tco_0819457</name>
</gene>
<evidence type="ECO:0000256" key="4">
    <source>
        <dbReference type="ARBA" id="ARBA00023163"/>
    </source>
</evidence>
<reference evidence="8" key="1">
    <citation type="journal article" date="2022" name="Int. J. Mol. Sci.">
        <title>Draft Genome of Tanacetum Coccineum: Genomic Comparison of Closely Related Tanacetum-Family Plants.</title>
        <authorList>
            <person name="Yamashiro T."/>
            <person name="Shiraishi A."/>
            <person name="Nakayama K."/>
            <person name="Satake H."/>
        </authorList>
    </citation>
    <scope>NUCLEOTIDE SEQUENCE</scope>
</reference>
<dbReference type="Proteomes" id="UP001151760">
    <property type="component" value="Unassembled WGS sequence"/>
</dbReference>
<feature type="region of interest" description="Disordered" evidence="6">
    <location>
        <begin position="167"/>
        <end position="198"/>
    </location>
</feature>
<evidence type="ECO:0000256" key="6">
    <source>
        <dbReference type="SAM" id="MobiDB-lite"/>
    </source>
</evidence>
<dbReference type="EMBL" id="BQNB010012031">
    <property type="protein sequence ID" value="GJS98287.1"/>
    <property type="molecule type" value="Genomic_DNA"/>
</dbReference>
<evidence type="ECO:0000256" key="3">
    <source>
        <dbReference type="ARBA" id="ARBA00023125"/>
    </source>
</evidence>
<dbReference type="InterPro" id="IPR044810">
    <property type="entry name" value="WRKY_plant"/>
</dbReference>
<keyword evidence="5" id="KW-0539">Nucleus</keyword>
<dbReference type="SMART" id="SM00774">
    <property type="entry name" value="WRKY"/>
    <property type="match status" value="1"/>
</dbReference>
<dbReference type="GO" id="GO:0003677">
    <property type="term" value="F:DNA binding"/>
    <property type="evidence" value="ECO:0007669"/>
    <property type="project" value="UniProtKB-KW"/>
</dbReference>
<evidence type="ECO:0000313" key="8">
    <source>
        <dbReference type="EMBL" id="GJS98287.1"/>
    </source>
</evidence>
<protein>
    <submittedName>
        <fullName evidence="8">DNA-binding WRKY transcription factor</fullName>
    </submittedName>
</protein>
<feature type="compositionally biased region" description="Pro residues" evidence="6">
    <location>
        <begin position="189"/>
        <end position="198"/>
    </location>
</feature>
<reference evidence="8" key="2">
    <citation type="submission" date="2022-01" db="EMBL/GenBank/DDBJ databases">
        <authorList>
            <person name="Yamashiro T."/>
            <person name="Shiraishi A."/>
            <person name="Satake H."/>
            <person name="Nakayama K."/>
        </authorList>
    </citation>
    <scope>NUCLEOTIDE SEQUENCE</scope>
</reference>
<evidence type="ECO:0000256" key="2">
    <source>
        <dbReference type="ARBA" id="ARBA00023015"/>
    </source>
</evidence>
<dbReference type="PROSITE" id="PS50811">
    <property type="entry name" value="WRKY"/>
    <property type="match status" value="1"/>
</dbReference>
<name>A0ABQ5AAL0_9ASTR</name>
<comment type="caution">
    <text evidence="8">The sequence shown here is derived from an EMBL/GenBank/DDBJ whole genome shotgun (WGS) entry which is preliminary data.</text>
</comment>